<sequence length="448" mass="47498">MQPVFDEDNLVSHTGLVPVLALAERAGLSALVAQHSTVPSAYREVKARTVIAGMLAGADSIDDLDVLRAGSTARVIGEVRAPSTMGTFLRSFTHGHVLQLGAVNRRLLHGLAGAVPGLVGGDDGSLVLVDLDDTIGEVHGYAKQAAAFGYSGVRGLNALLATISTAGSAPVIGEFSLRRGNARSGSGAHWFAARALATVARVAPGRRALVRGDSAFCSLDHVQAAKRAGAWYSFTIPRWPTVTAAIEAIGEDAWTPIEYPHAVADPDTGELISDAEVAETDFTAFVSRRKSERITCRLVVRRVKRLNTTGNGQVALFDTYRYHAFITNSTLDTVEADATHRRHAIVEQVIAELKHGPLAHLPSGRFHANAAWLGFAAMAFNISRAAAVAAGTPAARMATVLATMIAVPARLASRARRTMMHLPTAWPWQHAWARLWATATGPPGLAAT</sequence>
<dbReference type="Proteomes" id="UP001553715">
    <property type="component" value="Unassembled WGS sequence"/>
</dbReference>
<accession>A0ABV3LLE0</accession>
<dbReference type="NCBIfam" id="NF033539">
    <property type="entry name" value="transpos_IS1380"/>
    <property type="match status" value="1"/>
</dbReference>
<dbReference type="Pfam" id="PF13701">
    <property type="entry name" value="DDE_Tnp_1_4"/>
    <property type="match status" value="1"/>
</dbReference>
<comment type="caution">
    <text evidence="2">The sequence shown here is derived from an EMBL/GenBank/DDBJ whole genome shotgun (WGS) entry which is preliminary data.</text>
</comment>
<dbReference type="EMBL" id="JBFBMH010000046">
    <property type="protein sequence ID" value="MEW1976726.1"/>
    <property type="molecule type" value="Genomic_DNA"/>
</dbReference>
<evidence type="ECO:0000313" key="3">
    <source>
        <dbReference type="Proteomes" id="UP001553715"/>
    </source>
</evidence>
<evidence type="ECO:0000313" key="2">
    <source>
        <dbReference type="EMBL" id="MEW1976726.1"/>
    </source>
</evidence>
<gene>
    <name evidence="2" type="ORF">AB0301_16855</name>
</gene>
<organism evidence="2 3">
    <name type="scientific">Microbacterium profundi</name>
    <dbReference type="NCBI Taxonomy" id="450380"/>
    <lineage>
        <taxon>Bacteria</taxon>
        <taxon>Bacillati</taxon>
        <taxon>Actinomycetota</taxon>
        <taxon>Actinomycetes</taxon>
        <taxon>Micrococcales</taxon>
        <taxon>Microbacteriaceae</taxon>
        <taxon>Microbacterium</taxon>
    </lineage>
</organism>
<evidence type="ECO:0000259" key="1">
    <source>
        <dbReference type="Pfam" id="PF13701"/>
    </source>
</evidence>
<reference evidence="2 3" key="1">
    <citation type="submission" date="2024-06" db="EMBL/GenBank/DDBJ databases">
        <title>The Natural Products Discovery Center: Release of the First 8490 Sequenced Strains for Exploring Actinobacteria Biosynthetic Diversity.</title>
        <authorList>
            <person name="Kalkreuter E."/>
            <person name="Kautsar S.A."/>
            <person name="Yang D."/>
            <person name="Bader C.D."/>
            <person name="Teijaro C.N."/>
            <person name="Fluegel L."/>
            <person name="Davis C.M."/>
            <person name="Simpson J.R."/>
            <person name="Lauterbach L."/>
            <person name="Steele A.D."/>
            <person name="Gui C."/>
            <person name="Meng S."/>
            <person name="Li G."/>
            <person name="Viehrig K."/>
            <person name="Ye F."/>
            <person name="Su P."/>
            <person name="Kiefer A.F."/>
            <person name="Nichols A."/>
            <person name="Cepeda A.J."/>
            <person name="Yan W."/>
            <person name="Fan B."/>
            <person name="Jiang Y."/>
            <person name="Adhikari A."/>
            <person name="Zheng C.-J."/>
            <person name="Schuster L."/>
            <person name="Cowan T.M."/>
            <person name="Smanski M.J."/>
            <person name="Chevrette M.G."/>
            <person name="De Carvalho L.P.S."/>
            <person name="Shen B."/>
        </authorList>
    </citation>
    <scope>NUCLEOTIDE SEQUENCE [LARGE SCALE GENOMIC DNA]</scope>
    <source>
        <strain evidence="2 3">NPDC077434</strain>
    </source>
</reference>
<dbReference type="InterPro" id="IPR047960">
    <property type="entry name" value="Transpos_IS1380"/>
</dbReference>
<feature type="domain" description="Transposase DDE" evidence="1">
    <location>
        <begin position="5"/>
        <end position="435"/>
    </location>
</feature>
<keyword evidence="3" id="KW-1185">Reference proteome</keyword>
<name>A0ABV3LLE0_9MICO</name>
<protein>
    <submittedName>
        <fullName evidence="2">IS1380 family transposase</fullName>
    </submittedName>
</protein>
<dbReference type="InterPro" id="IPR025668">
    <property type="entry name" value="Tnp_DDE_dom"/>
</dbReference>
<proteinExistence type="predicted"/>